<reference evidence="10 11" key="1">
    <citation type="submission" date="2024-10" db="EMBL/GenBank/DDBJ databases">
        <authorList>
            <person name="Kim D."/>
        </authorList>
    </citation>
    <scope>NUCLEOTIDE SEQUENCE [LARGE SCALE GENOMIC DNA]</scope>
    <source>
        <strain evidence="10">BH-2024</strain>
    </source>
</reference>
<evidence type="ECO:0000313" key="11">
    <source>
        <dbReference type="Proteomes" id="UP001620626"/>
    </source>
</evidence>
<evidence type="ECO:0000313" key="10">
    <source>
        <dbReference type="EMBL" id="KAL3113515.1"/>
    </source>
</evidence>
<dbReference type="InterPro" id="IPR009038">
    <property type="entry name" value="GOLD_dom"/>
</dbReference>
<gene>
    <name evidence="10" type="ORF">niasHT_015859</name>
</gene>
<dbReference type="InterPro" id="IPR002347">
    <property type="entry name" value="SDR_fam"/>
</dbReference>
<feature type="domain" description="GOLD" evidence="9">
    <location>
        <begin position="36"/>
        <end position="131"/>
    </location>
</feature>
<dbReference type="SUPFAM" id="SSF51735">
    <property type="entry name" value="NAD(P)-binding Rossmann-fold domains"/>
    <property type="match status" value="1"/>
</dbReference>
<dbReference type="Pfam" id="PF01105">
    <property type="entry name" value="EMP24_GP25L"/>
    <property type="match status" value="1"/>
</dbReference>
<comment type="similarity">
    <text evidence="2">Belongs to the EMP24/GP25L family.</text>
</comment>
<keyword evidence="6" id="KW-0472">Membrane</keyword>
<evidence type="ECO:0000259" key="9">
    <source>
        <dbReference type="PROSITE" id="PS50866"/>
    </source>
</evidence>
<dbReference type="InterPro" id="IPR015720">
    <property type="entry name" value="Emp24-like"/>
</dbReference>
<dbReference type="Pfam" id="PF00106">
    <property type="entry name" value="adh_short"/>
    <property type="match status" value="1"/>
</dbReference>
<evidence type="ECO:0000256" key="7">
    <source>
        <dbReference type="SAM" id="Coils"/>
    </source>
</evidence>
<evidence type="ECO:0000256" key="2">
    <source>
        <dbReference type="ARBA" id="ARBA00007104"/>
    </source>
</evidence>
<dbReference type="EMBL" id="JBICBT010000445">
    <property type="protein sequence ID" value="KAL3113515.1"/>
    <property type="molecule type" value="Genomic_DNA"/>
</dbReference>
<evidence type="ECO:0000256" key="3">
    <source>
        <dbReference type="ARBA" id="ARBA00022692"/>
    </source>
</evidence>
<evidence type="ECO:0000256" key="8">
    <source>
        <dbReference type="SAM" id="SignalP"/>
    </source>
</evidence>
<evidence type="ECO:0000256" key="6">
    <source>
        <dbReference type="ARBA" id="ARBA00023136"/>
    </source>
</evidence>
<keyword evidence="4 8" id="KW-0732">Signal</keyword>
<feature type="chain" id="PRO_5044765109" description="GOLD domain-containing protein" evidence="8">
    <location>
        <begin position="27"/>
        <end position="621"/>
    </location>
</feature>
<name>A0ABD2LFR8_9BILA</name>
<feature type="signal peptide" evidence="8">
    <location>
        <begin position="1"/>
        <end position="26"/>
    </location>
</feature>
<dbReference type="PANTHER" id="PTHR22811">
    <property type="entry name" value="TRANSMEMBRANE EMP24 DOMAIN-CONTAINING PROTEIN"/>
    <property type="match status" value="1"/>
</dbReference>
<protein>
    <recommendedName>
        <fullName evidence="9">GOLD domain-containing protein</fullName>
    </recommendedName>
</protein>
<feature type="coiled-coil region" evidence="7">
    <location>
        <begin position="140"/>
        <end position="167"/>
    </location>
</feature>
<keyword evidence="11" id="KW-1185">Reference proteome</keyword>
<dbReference type="AlphaFoldDB" id="A0ABD2LFR8"/>
<comment type="subcellular location">
    <subcellularLocation>
        <location evidence="1">Membrane</location>
        <topology evidence="1">Single-pass type I membrane protein</topology>
    </subcellularLocation>
</comment>
<dbReference type="PRINTS" id="PR00081">
    <property type="entry name" value="GDHRDH"/>
</dbReference>
<dbReference type="Proteomes" id="UP001620626">
    <property type="component" value="Unassembled WGS sequence"/>
</dbReference>
<keyword evidence="7" id="KW-0175">Coiled coil</keyword>
<evidence type="ECO:0000256" key="1">
    <source>
        <dbReference type="ARBA" id="ARBA00004479"/>
    </source>
</evidence>
<dbReference type="GO" id="GO:0016020">
    <property type="term" value="C:membrane"/>
    <property type="evidence" value="ECO:0007669"/>
    <property type="project" value="UniProtKB-SubCell"/>
</dbReference>
<comment type="caution">
    <text evidence="10">The sequence shown here is derived from an EMBL/GenBank/DDBJ whole genome shotgun (WGS) entry which is preliminary data.</text>
</comment>
<dbReference type="InterPro" id="IPR036291">
    <property type="entry name" value="NAD(P)-bd_dom_sf"/>
</dbReference>
<keyword evidence="5" id="KW-1133">Transmembrane helix</keyword>
<evidence type="ECO:0000256" key="5">
    <source>
        <dbReference type="ARBA" id="ARBA00022989"/>
    </source>
</evidence>
<dbReference type="SMART" id="SM01190">
    <property type="entry name" value="EMP24_GP25L"/>
    <property type="match status" value="1"/>
</dbReference>
<proteinExistence type="inferred from homology"/>
<dbReference type="PROSITE" id="PS50866">
    <property type="entry name" value="GOLD"/>
    <property type="match status" value="1"/>
</dbReference>
<keyword evidence="3" id="KW-0812">Transmembrane</keyword>
<accession>A0ABD2LFR8</accession>
<organism evidence="10 11">
    <name type="scientific">Heterodera trifolii</name>
    <dbReference type="NCBI Taxonomy" id="157864"/>
    <lineage>
        <taxon>Eukaryota</taxon>
        <taxon>Metazoa</taxon>
        <taxon>Ecdysozoa</taxon>
        <taxon>Nematoda</taxon>
        <taxon>Chromadorea</taxon>
        <taxon>Rhabditida</taxon>
        <taxon>Tylenchina</taxon>
        <taxon>Tylenchomorpha</taxon>
        <taxon>Tylenchoidea</taxon>
        <taxon>Heteroderidae</taxon>
        <taxon>Heteroderinae</taxon>
        <taxon>Heterodera</taxon>
    </lineage>
</organism>
<sequence length="621" mass="71243">MSNSFRILSLFCPLFLLLFIPETSRALYFHIAETEKKCFIEEIPDETMVMGRYKVQLYDPNTKAYGDYPTIGMHVEAKDPEEKVILSKLYTSEGMFTFTSHSPGEHLICLYSNSSAWFSGAQLRVHLDIQVGEHAQDYEQVAAKDKLNELQLRVRQLLDQVEQITKEQNYQRYREERFRQTSESTNSRVLWWSIGQTIVLLLTGAWQMRHLKGFFEAKKLHCLLLAPMDRFVSFVKHPIVAVSGGTGATYLLYTYIMKIQAGHRYEIGDQTGKTYIVTGATSGIGKTIATELAMKNAEVVMACRNRNKCLEVRRDIVLNTRNKKVFCRMCDLSDMESVHEFVRKMTKGKYDFKKIDGVILNAATKSKKYSTNKDGVETNLATNHLGSFLLVGLLLQKLLGQDGQSRIVFVGTDIATKNSLKLELDKLNTAKYTNKFLRSTEKLDIEKGKYDMHGAYKFSKLTQLVFARELAERLEGNNKIRAVVADPGGAKTNLNKDEPSQKFFLTRWCANGIGYLIGNRRSLHYAIFPLLYAIESEEVRNGSFVSARRHFIGWGENAENSELRNLVWAMSERWTKLAEHIDRMEKELEKPNYFAANAETNFVVKEKEEKPKRSARYLWLA</sequence>
<dbReference type="Gene3D" id="3.40.50.720">
    <property type="entry name" value="NAD(P)-binding Rossmann-like Domain"/>
    <property type="match status" value="1"/>
</dbReference>
<evidence type="ECO:0000256" key="4">
    <source>
        <dbReference type="ARBA" id="ARBA00022729"/>
    </source>
</evidence>